<dbReference type="Proteomes" id="UP000184188">
    <property type="component" value="Unassembled WGS sequence"/>
</dbReference>
<accession>A0A1L9S9S9</accession>
<dbReference type="AlphaFoldDB" id="A0A1L9S9S9"/>
<gene>
    <name evidence="1" type="ORF">ASPZODRAFT_145062</name>
</gene>
<dbReference type="EMBL" id="KV878349">
    <property type="protein sequence ID" value="OJJ43925.1"/>
    <property type="molecule type" value="Genomic_DNA"/>
</dbReference>
<dbReference type="OrthoDB" id="76567at2759"/>
<dbReference type="GeneID" id="34611534"/>
<sequence>MPSLPHELAHAHLNVTLALILGGMNLVEEIDFLANAHVYSGGHTKRPDQSYIPSVLPAGRSGVWPSVVIETGYPERSARWWLEESRGDVRAVISVSVHQKMRKITLTHWQAVPPRRPTRATAGQLVAQGTQEVVITQEDKDSPIEVTNGPFVVPFSSFFLRDATPGTAEKDIEWSVDSLKLLARKVWAKHPNV</sequence>
<organism evidence="1 2">
    <name type="scientific">Penicilliopsis zonata CBS 506.65</name>
    <dbReference type="NCBI Taxonomy" id="1073090"/>
    <lineage>
        <taxon>Eukaryota</taxon>
        <taxon>Fungi</taxon>
        <taxon>Dikarya</taxon>
        <taxon>Ascomycota</taxon>
        <taxon>Pezizomycotina</taxon>
        <taxon>Eurotiomycetes</taxon>
        <taxon>Eurotiomycetidae</taxon>
        <taxon>Eurotiales</taxon>
        <taxon>Aspergillaceae</taxon>
        <taxon>Penicilliopsis</taxon>
    </lineage>
</organism>
<dbReference type="RefSeq" id="XP_022578435.1">
    <property type="nucleotide sequence ID" value="XM_022725069.1"/>
</dbReference>
<reference evidence="2" key="1">
    <citation type="journal article" date="2017" name="Genome Biol.">
        <title>Comparative genomics reveals high biological diversity and specific adaptations in the industrially and medically important fungal genus Aspergillus.</title>
        <authorList>
            <person name="de Vries R.P."/>
            <person name="Riley R."/>
            <person name="Wiebenga A."/>
            <person name="Aguilar-Osorio G."/>
            <person name="Amillis S."/>
            <person name="Uchima C.A."/>
            <person name="Anderluh G."/>
            <person name="Asadollahi M."/>
            <person name="Askin M."/>
            <person name="Barry K."/>
            <person name="Battaglia E."/>
            <person name="Bayram O."/>
            <person name="Benocci T."/>
            <person name="Braus-Stromeyer S.A."/>
            <person name="Caldana C."/>
            <person name="Canovas D."/>
            <person name="Cerqueira G.C."/>
            <person name="Chen F."/>
            <person name="Chen W."/>
            <person name="Choi C."/>
            <person name="Clum A."/>
            <person name="Dos Santos R.A."/>
            <person name="Damasio A.R."/>
            <person name="Diallinas G."/>
            <person name="Emri T."/>
            <person name="Fekete E."/>
            <person name="Flipphi M."/>
            <person name="Freyberg S."/>
            <person name="Gallo A."/>
            <person name="Gournas C."/>
            <person name="Habgood R."/>
            <person name="Hainaut M."/>
            <person name="Harispe M.L."/>
            <person name="Henrissat B."/>
            <person name="Hilden K.S."/>
            <person name="Hope R."/>
            <person name="Hossain A."/>
            <person name="Karabika E."/>
            <person name="Karaffa L."/>
            <person name="Karanyi Z."/>
            <person name="Krasevec N."/>
            <person name="Kuo A."/>
            <person name="Kusch H."/>
            <person name="LaButti K."/>
            <person name="Lagendijk E.L."/>
            <person name="Lapidus A."/>
            <person name="Levasseur A."/>
            <person name="Lindquist E."/>
            <person name="Lipzen A."/>
            <person name="Logrieco A.F."/>
            <person name="MacCabe A."/>
            <person name="Maekelae M.R."/>
            <person name="Malavazi I."/>
            <person name="Melin P."/>
            <person name="Meyer V."/>
            <person name="Mielnichuk N."/>
            <person name="Miskei M."/>
            <person name="Molnar A.P."/>
            <person name="Mule G."/>
            <person name="Ngan C.Y."/>
            <person name="Orejas M."/>
            <person name="Orosz E."/>
            <person name="Ouedraogo J.P."/>
            <person name="Overkamp K.M."/>
            <person name="Park H.-S."/>
            <person name="Perrone G."/>
            <person name="Piumi F."/>
            <person name="Punt P.J."/>
            <person name="Ram A.F."/>
            <person name="Ramon A."/>
            <person name="Rauscher S."/>
            <person name="Record E."/>
            <person name="Riano-Pachon D.M."/>
            <person name="Robert V."/>
            <person name="Roehrig J."/>
            <person name="Ruller R."/>
            <person name="Salamov A."/>
            <person name="Salih N.S."/>
            <person name="Samson R.A."/>
            <person name="Sandor E."/>
            <person name="Sanguinetti M."/>
            <person name="Schuetze T."/>
            <person name="Sepcic K."/>
            <person name="Shelest E."/>
            <person name="Sherlock G."/>
            <person name="Sophianopoulou V."/>
            <person name="Squina F.M."/>
            <person name="Sun H."/>
            <person name="Susca A."/>
            <person name="Todd R.B."/>
            <person name="Tsang A."/>
            <person name="Unkles S.E."/>
            <person name="van de Wiele N."/>
            <person name="van Rossen-Uffink D."/>
            <person name="Oliveira J.V."/>
            <person name="Vesth T.C."/>
            <person name="Visser J."/>
            <person name="Yu J.-H."/>
            <person name="Zhou M."/>
            <person name="Andersen M.R."/>
            <person name="Archer D.B."/>
            <person name="Baker S.E."/>
            <person name="Benoit I."/>
            <person name="Brakhage A.A."/>
            <person name="Braus G.H."/>
            <person name="Fischer R."/>
            <person name="Frisvad J.C."/>
            <person name="Goldman G.H."/>
            <person name="Houbraken J."/>
            <person name="Oakley B."/>
            <person name="Pocsi I."/>
            <person name="Scazzocchio C."/>
            <person name="Seiboth B."/>
            <person name="vanKuyk P.A."/>
            <person name="Wortman J."/>
            <person name="Dyer P.S."/>
            <person name="Grigoriev I.V."/>
        </authorList>
    </citation>
    <scope>NUCLEOTIDE SEQUENCE [LARGE SCALE GENOMIC DNA]</scope>
    <source>
        <strain evidence="2">CBS 506.65</strain>
    </source>
</reference>
<protein>
    <submittedName>
        <fullName evidence="1">Uncharacterized protein</fullName>
    </submittedName>
</protein>
<proteinExistence type="predicted"/>
<keyword evidence="2" id="KW-1185">Reference proteome</keyword>
<name>A0A1L9S9S9_9EURO</name>
<evidence type="ECO:0000313" key="2">
    <source>
        <dbReference type="Proteomes" id="UP000184188"/>
    </source>
</evidence>
<evidence type="ECO:0000313" key="1">
    <source>
        <dbReference type="EMBL" id="OJJ43925.1"/>
    </source>
</evidence>
<dbReference type="STRING" id="1073090.A0A1L9S9S9"/>
<dbReference type="VEuPathDB" id="FungiDB:ASPZODRAFT_145062"/>